<evidence type="ECO:0000256" key="1">
    <source>
        <dbReference type="SAM" id="MobiDB-lite"/>
    </source>
</evidence>
<evidence type="ECO:0000313" key="3">
    <source>
        <dbReference type="EMBL" id="GJN54576.1"/>
    </source>
</evidence>
<keyword evidence="5" id="KW-1185">Reference proteome</keyword>
<dbReference type="Proteomes" id="UP001054892">
    <property type="component" value="Unassembled WGS sequence"/>
</dbReference>
<reference evidence="2 4" key="1">
    <citation type="submission" date="2020-05" db="EMBL/GenBank/DDBJ databases">
        <title>Characterization of novel class B3 metallo-beta-lactamase from novel Pseudomonas species.</title>
        <authorList>
            <person name="Yamada K."/>
            <person name="Aoki K."/>
            <person name="Ishii Y."/>
        </authorList>
    </citation>
    <scope>NUCLEOTIDE SEQUENCE [LARGE SCALE GENOMIC DNA]</scope>
    <source>
        <strain evidence="2 4">TUM18999</strain>
        <strain evidence="3 5">TUM20286</strain>
    </source>
</reference>
<sequence>MYASCIVELPWSVKELPPTSLNERVADRNGVSEPDHGRQTSKGLPVRSAMEGVQFKKLRAAQVPRETSVVSRQHRRQNTHVVSGR</sequence>
<dbReference type="EMBL" id="AP023189">
    <property type="protein sequence ID" value="BCG27141.1"/>
    <property type="molecule type" value="Genomic_DNA"/>
</dbReference>
<dbReference type="KEGG" id="ptw:TUM18999_53320"/>
<protein>
    <submittedName>
        <fullName evidence="2">Uncharacterized protein</fullName>
    </submittedName>
</protein>
<organism evidence="2 4">
    <name type="scientific">Pseudomonas tohonis</name>
    <dbReference type="NCBI Taxonomy" id="2725477"/>
    <lineage>
        <taxon>Bacteria</taxon>
        <taxon>Pseudomonadati</taxon>
        <taxon>Pseudomonadota</taxon>
        <taxon>Gammaproteobacteria</taxon>
        <taxon>Pseudomonadales</taxon>
        <taxon>Pseudomonadaceae</taxon>
        <taxon>Pseudomonas</taxon>
    </lineage>
</organism>
<name>A0A6J4EFG8_9PSED</name>
<evidence type="ECO:0000313" key="2">
    <source>
        <dbReference type="EMBL" id="BCG27141.1"/>
    </source>
</evidence>
<feature type="region of interest" description="Disordered" evidence="1">
    <location>
        <begin position="64"/>
        <end position="85"/>
    </location>
</feature>
<dbReference type="EMBL" id="BQKM01000012">
    <property type="protein sequence ID" value="GJN54576.1"/>
    <property type="molecule type" value="Genomic_DNA"/>
</dbReference>
<evidence type="ECO:0000313" key="5">
    <source>
        <dbReference type="Proteomes" id="UP001054892"/>
    </source>
</evidence>
<accession>A0A6J4EFG8</accession>
<gene>
    <name evidence="2" type="ORF">TUM18999_53320</name>
    <name evidence="3" type="ORF">TUM20286_43280</name>
</gene>
<dbReference type="AlphaFoldDB" id="A0A6J4EFG8"/>
<dbReference type="Proteomes" id="UP000509383">
    <property type="component" value="Chromosome"/>
</dbReference>
<proteinExistence type="predicted"/>
<evidence type="ECO:0000313" key="4">
    <source>
        <dbReference type="Proteomes" id="UP000509383"/>
    </source>
</evidence>
<feature type="region of interest" description="Disordered" evidence="1">
    <location>
        <begin position="20"/>
        <end position="47"/>
    </location>
</feature>